<evidence type="ECO:0000256" key="9">
    <source>
        <dbReference type="ARBA" id="ARBA00022679"/>
    </source>
</evidence>
<name>A0A0R2HNQ3_CARDV</name>
<dbReference type="InterPro" id="IPR004358">
    <property type="entry name" value="Sig_transdc_His_kin-like_C"/>
</dbReference>
<evidence type="ECO:0000256" key="3">
    <source>
        <dbReference type="ARBA" id="ARBA00004496"/>
    </source>
</evidence>
<dbReference type="SUPFAM" id="SSF55874">
    <property type="entry name" value="ATPase domain of HSP90 chaperone/DNA topoisomerase II/histidine kinase"/>
    <property type="match status" value="1"/>
</dbReference>
<evidence type="ECO:0000256" key="21">
    <source>
        <dbReference type="PIRNR" id="PIRNR037431"/>
    </source>
</evidence>
<dbReference type="eggNOG" id="COG4585">
    <property type="taxonomic scope" value="Bacteria"/>
</dbReference>
<keyword evidence="5 21" id="KW-1003">Cell membrane</keyword>
<evidence type="ECO:0000256" key="22">
    <source>
        <dbReference type="SAM" id="Phobius"/>
    </source>
</evidence>
<keyword evidence="8" id="KW-0597">Phosphoprotein</keyword>
<comment type="function">
    <text evidence="20">Member of the two-component regulatory system NreB/NreC involved in the control of dissimilatory nitrate/nitrite reduction in response to oxygen. NreB functions as a direct oxygen sensor histidine kinase which is autophosphorylated, in the absence of oxygen, probably at the conserved histidine residue, and transfers its phosphate group probably to a conserved aspartate residue of NreC. NreB/NreC activates the expression of the nitrate (narGHJI) and nitrite (nir) reductase operons, as well as the putative nitrate transporter gene narT.</text>
</comment>
<dbReference type="GO" id="GO:0000155">
    <property type="term" value="F:phosphorelay sensor kinase activity"/>
    <property type="evidence" value="ECO:0007669"/>
    <property type="project" value="UniProtKB-UniRule"/>
</dbReference>
<dbReference type="PIRSF" id="PIRSF037431">
    <property type="entry name" value="STHK_LiaS"/>
    <property type="match status" value="1"/>
</dbReference>
<keyword evidence="13 21" id="KW-0418">Kinase</keyword>
<keyword evidence="6" id="KW-0004">4Fe-4S</keyword>
<keyword evidence="16" id="KW-0408">Iron</keyword>
<evidence type="ECO:0000256" key="7">
    <source>
        <dbReference type="ARBA" id="ARBA00022490"/>
    </source>
</evidence>
<dbReference type="PANTHER" id="PTHR24421">
    <property type="entry name" value="NITRATE/NITRITE SENSOR PROTEIN NARX-RELATED"/>
    <property type="match status" value="1"/>
</dbReference>
<dbReference type="GO" id="GO:0046983">
    <property type="term" value="F:protein dimerization activity"/>
    <property type="evidence" value="ECO:0007669"/>
    <property type="project" value="InterPro"/>
</dbReference>
<dbReference type="InterPro" id="IPR050482">
    <property type="entry name" value="Sensor_HK_TwoCompSys"/>
</dbReference>
<keyword evidence="14 21" id="KW-0067">ATP-binding</keyword>
<evidence type="ECO:0000256" key="8">
    <source>
        <dbReference type="ARBA" id="ARBA00022553"/>
    </source>
</evidence>
<dbReference type="GO" id="GO:0005737">
    <property type="term" value="C:cytoplasm"/>
    <property type="evidence" value="ECO:0007669"/>
    <property type="project" value="UniProtKB-SubCell"/>
</dbReference>
<protein>
    <recommendedName>
        <fullName evidence="21">Sensor histidine kinase</fullName>
        <ecNumber evidence="21">2.7.13.3</ecNumber>
    </recommendedName>
</protein>
<evidence type="ECO:0000313" key="25">
    <source>
        <dbReference type="Proteomes" id="UP000051658"/>
    </source>
</evidence>
<dbReference type="EMBL" id="JQBS01000035">
    <property type="protein sequence ID" value="KRN54531.1"/>
    <property type="molecule type" value="Genomic_DNA"/>
</dbReference>
<dbReference type="Pfam" id="PF07730">
    <property type="entry name" value="HisKA_3"/>
    <property type="match status" value="1"/>
</dbReference>
<evidence type="ECO:0000256" key="2">
    <source>
        <dbReference type="ARBA" id="ARBA00001966"/>
    </source>
</evidence>
<dbReference type="GO" id="GO:0005886">
    <property type="term" value="C:plasma membrane"/>
    <property type="evidence" value="ECO:0007669"/>
    <property type="project" value="UniProtKB-SubCell"/>
</dbReference>
<dbReference type="Pfam" id="PF02518">
    <property type="entry name" value="HATPase_c"/>
    <property type="match status" value="1"/>
</dbReference>
<comment type="catalytic activity">
    <reaction evidence="1 21">
        <text>ATP + protein L-histidine = ADP + protein N-phospho-L-histidine.</text>
        <dbReference type="EC" id="2.7.13.3"/>
    </reaction>
</comment>
<proteinExistence type="predicted"/>
<feature type="domain" description="Histidine kinase" evidence="23">
    <location>
        <begin position="157"/>
        <end position="351"/>
    </location>
</feature>
<evidence type="ECO:0000256" key="10">
    <source>
        <dbReference type="ARBA" id="ARBA00022692"/>
    </source>
</evidence>
<comment type="caution">
    <text evidence="24">The sequence shown here is derived from an EMBL/GenBank/DDBJ whole genome shotgun (WGS) entry which is preliminary data.</text>
</comment>
<dbReference type="InterPro" id="IPR005467">
    <property type="entry name" value="His_kinase_dom"/>
</dbReference>
<dbReference type="AlphaFoldDB" id="A0A0R2HNQ3"/>
<evidence type="ECO:0000256" key="11">
    <source>
        <dbReference type="ARBA" id="ARBA00022723"/>
    </source>
</evidence>
<keyword evidence="7" id="KW-0963">Cytoplasm</keyword>
<dbReference type="InterPro" id="IPR011712">
    <property type="entry name" value="Sig_transdc_His_kin_sub3_dim/P"/>
</dbReference>
<dbReference type="GeneID" id="89589105"/>
<dbReference type="PRINTS" id="PR00344">
    <property type="entry name" value="BCTRLSENSOR"/>
</dbReference>
<dbReference type="PANTHER" id="PTHR24421:SF37">
    <property type="entry name" value="SENSOR HISTIDINE KINASE NARS"/>
    <property type="match status" value="1"/>
</dbReference>
<evidence type="ECO:0000256" key="6">
    <source>
        <dbReference type="ARBA" id="ARBA00022485"/>
    </source>
</evidence>
<comment type="subcellular location">
    <subcellularLocation>
        <location evidence="4 21">Cell membrane</location>
        <topology evidence="4 21">Multi-pass membrane protein</topology>
    </subcellularLocation>
    <subcellularLocation>
        <location evidence="3">Cytoplasm</location>
    </subcellularLocation>
</comment>
<evidence type="ECO:0000256" key="19">
    <source>
        <dbReference type="ARBA" id="ARBA00023136"/>
    </source>
</evidence>
<evidence type="ECO:0000256" key="5">
    <source>
        <dbReference type="ARBA" id="ARBA00022475"/>
    </source>
</evidence>
<keyword evidence="9 21" id="KW-0808">Transferase</keyword>
<dbReference type="InterPro" id="IPR017202">
    <property type="entry name" value="LiaS/VraS"/>
</dbReference>
<evidence type="ECO:0000256" key="16">
    <source>
        <dbReference type="ARBA" id="ARBA00023004"/>
    </source>
</evidence>
<dbReference type="GO" id="GO:0046872">
    <property type="term" value="F:metal ion binding"/>
    <property type="evidence" value="ECO:0007669"/>
    <property type="project" value="UniProtKB-KW"/>
</dbReference>
<keyword evidence="25" id="KW-1185">Reference proteome</keyword>
<organism evidence="24 25">
    <name type="scientific">Carnobacterium divergens DSM 20623</name>
    <dbReference type="NCBI Taxonomy" id="1449336"/>
    <lineage>
        <taxon>Bacteria</taxon>
        <taxon>Bacillati</taxon>
        <taxon>Bacillota</taxon>
        <taxon>Bacilli</taxon>
        <taxon>Lactobacillales</taxon>
        <taxon>Carnobacteriaceae</taxon>
        <taxon>Carnobacterium</taxon>
    </lineage>
</organism>
<reference evidence="24 25" key="1">
    <citation type="journal article" date="2015" name="Genome Announc.">
        <title>Expanding the biotechnology potential of lactobacilli through comparative genomics of 213 strains and associated genera.</title>
        <authorList>
            <person name="Sun Z."/>
            <person name="Harris H.M."/>
            <person name="McCann A."/>
            <person name="Guo C."/>
            <person name="Argimon S."/>
            <person name="Zhang W."/>
            <person name="Yang X."/>
            <person name="Jeffery I.B."/>
            <person name="Cooney J.C."/>
            <person name="Kagawa T.F."/>
            <person name="Liu W."/>
            <person name="Song Y."/>
            <person name="Salvetti E."/>
            <person name="Wrobel A."/>
            <person name="Rasinkangas P."/>
            <person name="Parkhill J."/>
            <person name="Rea M.C."/>
            <person name="O'Sullivan O."/>
            <person name="Ritari J."/>
            <person name="Douillard F.P."/>
            <person name="Paul Ross R."/>
            <person name="Yang R."/>
            <person name="Briner A.E."/>
            <person name="Felis G.E."/>
            <person name="de Vos W.M."/>
            <person name="Barrangou R."/>
            <person name="Klaenhammer T.R."/>
            <person name="Caufield P.W."/>
            <person name="Cui Y."/>
            <person name="Zhang H."/>
            <person name="O'Toole P.W."/>
        </authorList>
    </citation>
    <scope>NUCLEOTIDE SEQUENCE [LARGE SCALE GENOMIC DNA]</scope>
    <source>
        <strain evidence="24 25">DSM 20623</strain>
    </source>
</reference>
<keyword evidence="18" id="KW-0411">Iron-sulfur</keyword>
<evidence type="ECO:0000313" key="24">
    <source>
        <dbReference type="EMBL" id="KRN54531.1"/>
    </source>
</evidence>
<keyword evidence="19 21" id="KW-0472">Membrane</keyword>
<dbReference type="SMART" id="SM00387">
    <property type="entry name" value="HATPase_c"/>
    <property type="match status" value="1"/>
</dbReference>
<dbReference type="Gene3D" id="3.30.565.10">
    <property type="entry name" value="Histidine kinase-like ATPase, C-terminal domain"/>
    <property type="match status" value="1"/>
</dbReference>
<dbReference type="Proteomes" id="UP000051658">
    <property type="component" value="Unassembled WGS sequence"/>
</dbReference>
<keyword evidence="10 22" id="KW-0812">Transmembrane</keyword>
<dbReference type="InterPro" id="IPR036890">
    <property type="entry name" value="HATPase_C_sf"/>
</dbReference>
<evidence type="ECO:0000256" key="20">
    <source>
        <dbReference type="ARBA" id="ARBA00024827"/>
    </source>
</evidence>
<dbReference type="InterPro" id="IPR003594">
    <property type="entry name" value="HATPase_dom"/>
</dbReference>
<evidence type="ECO:0000256" key="15">
    <source>
        <dbReference type="ARBA" id="ARBA00022989"/>
    </source>
</evidence>
<evidence type="ECO:0000256" key="13">
    <source>
        <dbReference type="ARBA" id="ARBA00022777"/>
    </source>
</evidence>
<gene>
    <name evidence="24" type="ORF">IV74_GL002115</name>
</gene>
<sequence>MKKIVNQRTFFTVSFFSFIVMLLIAIAFSSATSKNRWYIDLISVKILAIPFLVYLVAFSLIIGVVVATIMYFVGRAQWEHIEEELQALADGNYEASVFKEQNDLYSASIYQEDIDKHICVVKDKLVELSKEVQLNGNQPKFVDGETKEEILTQERHRLARELHDSVSQQLFAAMMLLSALNEQAAVDSSELFQKQLKMVESIINDSQSEMRALLLHLRPISLEGKTLKKGIEQLLVELKSKVQIILTWEIEDVYLPSGIEDHLFRIVQELLSNTLRHSKANELEVYLKKVDQSILLRVIDDGVGFDTKESKAGNYGLQNIKERVAGMGGICKFISFPGQGTSIEIKIPIIKGSDENDQSIAD</sequence>
<accession>A0A0R2HNQ3</accession>
<dbReference type="PROSITE" id="PS50109">
    <property type="entry name" value="HIS_KIN"/>
    <property type="match status" value="1"/>
</dbReference>
<keyword evidence="17 21" id="KW-0902">Two-component regulatory system</keyword>
<feature type="transmembrane region" description="Helical" evidence="22">
    <location>
        <begin position="9"/>
        <end position="31"/>
    </location>
</feature>
<comment type="cofactor">
    <cofactor evidence="2">
        <name>[4Fe-4S] cluster</name>
        <dbReference type="ChEBI" id="CHEBI:49883"/>
    </cofactor>
</comment>
<keyword evidence="15 22" id="KW-1133">Transmembrane helix</keyword>
<dbReference type="EC" id="2.7.13.3" evidence="21"/>
<evidence type="ECO:0000256" key="17">
    <source>
        <dbReference type="ARBA" id="ARBA00023012"/>
    </source>
</evidence>
<dbReference type="CDD" id="cd16917">
    <property type="entry name" value="HATPase_UhpB-NarQ-NarX-like"/>
    <property type="match status" value="1"/>
</dbReference>
<keyword evidence="12 21" id="KW-0547">Nucleotide-binding</keyword>
<keyword evidence="11" id="KW-0479">Metal-binding</keyword>
<dbReference type="GO" id="GO:0005524">
    <property type="term" value="F:ATP binding"/>
    <property type="evidence" value="ECO:0007669"/>
    <property type="project" value="UniProtKB-UniRule"/>
</dbReference>
<dbReference type="GO" id="GO:0051539">
    <property type="term" value="F:4 iron, 4 sulfur cluster binding"/>
    <property type="evidence" value="ECO:0007669"/>
    <property type="project" value="UniProtKB-KW"/>
</dbReference>
<dbReference type="Gene3D" id="1.20.5.1930">
    <property type="match status" value="1"/>
</dbReference>
<evidence type="ECO:0000256" key="18">
    <source>
        <dbReference type="ARBA" id="ARBA00023014"/>
    </source>
</evidence>
<evidence type="ECO:0000256" key="1">
    <source>
        <dbReference type="ARBA" id="ARBA00000085"/>
    </source>
</evidence>
<feature type="transmembrane region" description="Helical" evidence="22">
    <location>
        <begin position="51"/>
        <end position="73"/>
    </location>
</feature>
<evidence type="ECO:0000259" key="23">
    <source>
        <dbReference type="PROSITE" id="PS50109"/>
    </source>
</evidence>
<evidence type="ECO:0000256" key="4">
    <source>
        <dbReference type="ARBA" id="ARBA00004651"/>
    </source>
</evidence>
<dbReference type="PATRIC" id="fig|1449336.4.peg.2152"/>
<evidence type="ECO:0000256" key="12">
    <source>
        <dbReference type="ARBA" id="ARBA00022741"/>
    </source>
</evidence>
<evidence type="ECO:0000256" key="14">
    <source>
        <dbReference type="ARBA" id="ARBA00022840"/>
    </source>
</evidence>
<dbReference type="RefSeq" id="WP_034569245.1">
    <property type="nucleotide sequence ID" value="NZ_JQBS01000035.1"/>
</dbReference>